<reference evidence="5" key="1">
    <citation type="submission" date="2022-01" db="EMBL/GenBank/DDBJ databases">
        <authorList>
            <person name="Braso-Vives M."/>
        </authorList>
    </citation>
    <scope>NUCLEOTIDE SEQUENCE</scope>
</reference>
<feature type="domain" description="Fibrinogen C-terminal" evidence="4">
    <location>
        <begin position="230"/>
        <end position="449"/>
    </location>
</feature>
<feature type="region of interest" description="Disordered" evidence="2">
    <location>
        <begin position="1"/>
        <end position="95"/>
    </location>
</feature>
<dbReference type="CDD" id="cd00087">
    <property type="entry name" value="FReD"/>
    <property type="match status" value="1"/>
</dbReference>
<gene>
    <name evidence="5" type="primary">FIBCD1</name>
    <name evidence="5" type="ORF">BLAG_LOCUS17342</name>
</gene>
<keyword evidence="3" id="KW-0812">Transmembrane</keyword>
<evidence type="ECO:0000313" key="5">
    <source>
        <dbReference type="EMBL" id="CAH1262156.1"/>
    </source>
</evidence>
<sequence length="450" mass="49906">MDSPADFTTDHPGPAEDGGGGNEDDGYEASVPATTSPREPEKEDKLVSSPEEEEDDYAVYRAYGDQRAEENTYETPAPPSAVPETGGGNERSSRPVRILSYRLGGLGRRQHKDNGDLHGLLWKAAIVISIGCNVCVISLFLHDKAILPSSPVDNVNTRVPFSSDGSSDTYAGDNTHLHRDEDSQQRGLSNNTKNEGANSSATKFLPVVVPVRHVQDRPVTVSATTAFPIGGQGSKPRDCLDIRLTSSGWLPSSAYLVHPRDGLGPIMVYCDMDTDGGGWTVIQKRYDGSVDFSRGWYEYKRGFPTYLSGEFWLGNDNIHRLTVQDSYELRVDMESFDDDIRYAVYARFSVGGEEELYKLDVAGFSGNVTGDSLGKHDGSPFATVDHDSEWGCAQAYQGGWWYYRCHSASLNGQYLRGYHSTWADGIHWDLWTGMNHSLRRTEMKIRPHRR</sequence>
<dbReference type="Pfam" id="PF00147">
    <property type="entry name" value="Fibrinogen_C"/>
    <property type="match status" value="1"/>
</dbReference>
<protein>
    <submittedName>
        <fullName evidence="5">FIBCD1 protein</fullName>
    </submittedName>
</protein>
<evidence type="ECO:0000256" key="3">
    <source>
        <dbReference type="SAM" id="Phobius"/>
    </source>
</evidence>
<feature type="region of interest" description="Disordered" evidence="2">
    <location>
        <begin position="152"/>
        <end position="199"/>
    </location>
</feature>
<dbReference type="InterPro" id="IPR050373">
    <property type="entry name" value="Fibrinogen_C-term_domain"/>
</dbReference>
<feature type="compositionally biased region" description="Polar residues" evidence="2">
    <location>
        <begin position="185"/>
        <end position="199"/>
    </location>
</feature>
<organism evidence="5 6">
    <name type="scientific">Branchiostoma lanceolatum</name>
    <name type="common">Common lancelet</name>
    <name type="synonym">Amphioxus lanceolatum</name>
    <dbReference type="NCBI Taxonomy" id="7740"/>
    <lineage>
        <taxon>Eukaryota</taxon>
        <taxon>Metazoa</taxon>
        <taxon>Chordata</taxon>
        <taxon>Cephalochordata</taxon>
        <taxon>Leptocardii</taxon>
        <taxon>Amphioxiformes</taxon>
        <taxon>Branchiostomatidae</taxon>
        <taxon>Branchiostoma</taxon>
    </lineage>
</organism>
<dbReference type="InterPro" id="IPR036056">
    <property type="entry name" value="Fibrinogen-like_C"/>
</dbReference>
<dbReference type="Gene3D" id="3.90.215.10">
    <property type="entry name" value="Gamma Fibrinogen, chain A, domain 1"/>
    <property type="match status" value="1"/>
</dbReference>
<evidence type="ECO:0000256" key="2">
    <source>
        <dbReference type="SAM" id="MobiDB-lite"/>
    </source>
</evidence>
<dbReference type="EMBL" id="OV696689">
    <property type="protein sequence ID" value="CAH1262156.1"/>
    <property type="molecule type" value="Genomic_DNA"/>
</dbReference>
<dbReference type="PROSITE" id="PS00514">
    <property type="entry name" value="FIBRINOGEN_C_1"/>
    <property type="match status" value="1"/>
</dbReference>
<evidence type="ECO:0000256" key="1">
    <source>
        <dbReference type="ARBA" id="ARBA00023157"/>
    </source>
</evidence>
<keyword evidence="3" id="KW-0472">Membrane</keyword>
<feature type="compositionally biased region" description="Polar residues" evidence="2">
    <location>
        <begin position="152"/>
        <end position="169"/>
    </location>
</feature>
<feature type="transmembrane region" description="Helical" evidence="3">
    <location>
        <begin position="120"/>
        <end position="141"/>
    </location>
</feature>
<feature type="compositionally biased region" description="Basic and acidic residues" evidence="2">
    <location>
        <begin position="175"/>
        <end position="184"/>
    </location>
</feature>
<keyword evidence="6" id="KW-1185">Reference proteome</keyword>
<dbReference type="NCBIfam" id="NF040941">
    <property type="entry name" value="GGGWT_bact"/>
    <property type="match status" value="1"/>
</dbReference>
<dbReference type="PROSITE" id="PS51406">
    <property type="entry name" value="FIBRINOGEN_C_2"/>
    <property type="match status" value="1"/>
</dbReference>
<dbReference type="InterPro" id="IPR020837">
    <property type="entry name" value="Fibrinogen_CS"/>
</dbReference>
<dbReference type="PANTHER" id="PTHR19143:SF394">
    <property type="entry name" value="ANGIOPOIETIN-RELATED PROTEIN 3-LIKE"/>
    <property type="match status" value="1"/>
</dbReference>
<proteinExistence type="predicted"/>
<dbReference type="SMART" id="SM00186">
    <property type="entry name" value="FBG"/>
    <property type="match status" value="1"/>
</dbReference>
<dbReference type="InterPro" id="IPR014716">
    <property type="entry name" value="Fibrinogen_a/b/g_C_1"/>
</dbReference>
<dbReference type="InterPro" id="IPR002181">
    <property type="entry name" value="Fibrinogen_a/b/g_C_dom"/>
</dbReference>
<dbReference type="OrthoDB" id="9990035at2759"/>
<name>A0A8J9ZUC4_BRALA</name>
<dbReference type="FunFam" id="3.90.215.10:FF:000001">
    <property type="entry name" value="Tenascin isoform 1"/>
    <property type="match status" value="1"/>
</dbReference>
<keyword evidence="1" id="KW-1015">Disulfide bond</keyword>
<dbReference type="AlphaFoldDB" id="A0A8J9ZUC4"/>
<dbReference type="PANTHER" id="PTHR19143">
    <property type="entry name" value="FIBRINOGEN/TENASCIN/ANGIOPOEITIN"/>
    <property type="match status" value="1"/>
</dbReference>
<dbReference type="Proteomes" id="UP000838412">
    <property type="component" value="Chromosome 4"/>
</dbReference>
<keyword evidence="3" id="KW-1133">Transmembrane helix</keyword>
<evidence type="ECO:0000259" key="4">
    <source>
        <dbReference type="PROSITE" id="PS51406"/>
    </source>
</evidence>
<evidence type="ECO:0000313" key="6">
    <source>
        <dbReference type="Proteomes" id="UP000838412"/>
    </source>
</evidence>
<dbReference type="GO" id="GO:0005615">
    <property type="term" value="C:extracellular space"/>
    <property type="evidence" value="ECO:0007669"/>
    <property type="project" value="TreeGrafter"/>
</dbReference>
<dbReference type="SUPFAM" id="SSF56496">
    <property type="entry name" value="Fibrinogen C-terminal domain-like"/>
    <property type="match status" value="1"/>
</dbReference>
<accession>A0A8J9ZUC4</accession>